<evidence type="ECO:0000256" key="1">
    <source>
        <dbReference type="ARBA" id="ARBA00022670"/>
    </source>
</evidence>
<dbReference type="PANTHER" id="PTHR39540">
    <property type="match status" value="1"/>
</dbReference>
<evidence type="ECO:0000256" key="4">
    <source>
        <dbReference type="ARBA" id="ARBA00022833"/>
    </source>
</evidence>
<evidence type="ECO:0000256" key="6">
    <source>
        <dbReference type="PROSITE-ProRule" id="PRU01031"/>
    </source>
</evidence>
<sequence>MLICTICVCQNQQNNIIPVTNSFNENINNSTITGASDPLHSNTLSLYDIWQFLNENTSISHHLEVALHNRKLALENKNEDRRYNALLSDYREKLGKVFYFNQNNYPSDTAGDLKGNVFYAQNSIIPAVNRIDGDIHPHLVPDRKTLIIFKPHETIKQNENIEVKVYNDKKEEIYSTHLLSPSQLPSIAGKKYSFTHLTPSDFNIPEASDLYINSSDMLEKVMTDKSYFNQIISENNIIQLDIGNSTSNINLNALKNHVNKKIIFKLDDNAKLNIKYKNKSISREHQQSFVMVSDASGNWYSRDDARLNQHLKQALHQHKNQIPDFFDTVFSTNADINKISNDTKLFHQIISENDAIKITTKNCHWAKDFIIPNGRQYANKKILFTSKAHYNSDVVYGDNKVSIVTNDSLLFVSDQNGIWSIAETQSNTQENSYYDIPNSFTLKINTNKELLTLSRDIDYFNKIIENNDTIHIATRNANWARHFTLENNVKFKNKKIYFSSEADYSSHVFYGDKKLTIKTNENQLFVCDENGFWRTSKDEPLINELTEEIKYIENGWSISLPKHIIKPGIELEFNYKNQKGTLSDIKVGAASELLLHTIDIGMLTPNKNQFAFQTDPELQRQYYQQIPVNRMIVSSYAPVYLKEIVFPNGQYLIERSTDEGGGHKGDMREIIGKGLISDGINLANYGVNSSSLEENRFLPTSQITLHHSRGRYKNGLQVHGWSGGAGKATLSKSVDNEFSHELGHNYHISHYFKGFHGGVHATADKPNSTWGWDADNNFFIPNFEKAQRNQTTYLKEKKEGEMAAEPFMQHSMAKDAMSGGEIYDVDYNAYTLHTPASSEAIQQYFENNAVFSKESSTGYKKWNSDTQKMEDFLLPHSLKNIFIEAKIQNGHDVTETQLIDLLNVNDHIKINSYNAHYPPNVYIPKADVTNINKVIEIDCTSQLSIALHVNDQVETIKENTKIYYISNGNTWETHSEYTYSKTPYKQGVPVVTLVGFYDTNNQLKSYIYPALEGSYGMVYDTHTINKTKPYIAVTLADGTKKKYQLDEKQTNKDLMNKFHINIERDLNPIKAELFIDDQLISSRDIALSNLSLNTMVNGIIQ</sequence>
<keyword evidence="4 6" id="KW-0862">Zinc</keyword>
<dbReference type="EMBL" id="AAZDVE040000039">
    <property type="protein sequence ID" value="EMP9434557.1"/>
    <property type="molecule type" value="Genomic_DNA"/>
</dbReference>
<reference evidence="8" key="1">
    <citation type="submission" date="2024-02" db="EMBL/GenBank/DDBJ databases">
        <authorList>
            <consortium name="Clinical and Environmental Microbiology Branch: Whole genome sequencing antimicrobial resistance pathogens in the healthcare setting"/>
        </authorList>
    </citation>
    <scope>NUCLEOTIDE SEQUENCE</scope>
    <source>
        <strain evidence="8">2020GO-00142</strain>
    </source>
</reference>
<dbReference type="Pfam" id="PF20944">
    <property type="entry name" value="StcE_b-sandwich"/>
    <property type="match status" value="2"/>
</dbReference>
<accession>A0AAI9I345</accession>
<comment type="cofactor">
    <cofactor evidence="6">
        <name>Zn(2+)</name>
        <dbReference type="ChEBI" id="CHEBI:29105"/>
    </cofactor>
    <text evidence="6">Binds 1 zinc ion per subunit.</text>
</comment>
<dbReference type="Pfam" id="PF12561">
    <property type="entry name" value="TagA"/>
    <property type="match status" value="1"/>
</dbReference>
<dbReference type="Pfam" id="PF10462">
    <property type="entry name" value="Peptidase_M66"/>
    <property type="match status" value="1"/>
</dbReference>
<evidence type="ECO:0000259" key="7">
    <source>
        <dbReference type="PROSITE" id="PS51694"/>
    </source>
</evidence>
<feature type="binding site" evidence="6">
    <location>
        <position position="744"/>
    </location>
    <ligand>
        <name>Zn(2+)</name>
        <dbReference type="ChEBI" id="CHEBI:29105"/>
        <note>catalytic</note>
    </ligand>
</feature>
<dbReference type="GO" id="GO:0046872">
    <property type="term" value="F:metal ion binding"/>
    <property type="evidence" value="ECO:0007669"/>
    <property type="project" value="UniProtKB-UniRule"/>
</dbReference>
<protein>
    <recommendedName>
        <fullName evidence="7">Peptidase M66 domain-containing protein</fullName>
    </recommendedName>
</protein>
<dbReference type="InterPro" id="IPR019503">
    <property type="entry name" value="Peptidase_M66_dom"/>
</dbReference>
<evidence type="ECO:0000256" key="3">
    <source>
        <dbReference type="ARBA" id="ARBA00022801"/>
    </source>
</evidence>
<dbReference type="PROSITE" id="PS51694">
    <property type="entry name" value="PEPTIDASE_M66"/>
    <property type="match status" value="1"/>
</dbReference>
<evidence type="ECO:0000256" key="5">
    <source>
        <dbReference type="ARBA" id="ARBA00023049"/>
    </source>
</evidence>
<feature type="binding site" evidence="6">
    <location>
        <position position="740"/>
    </location>
    <ligand>
        <name>Zn(2+)</name>
        <dbReference type="ChEBI" id="CHEBI:29105"/>
        <note>catalytic</note>
    </ligand>
</feature>
<keyword evidence="5 6" id="KW-0482">Metalloprotease</keyword>
<dbReference type="AlphaFoldDB" id="A0AAI9I345"/>
<proteinExistence type="predicted"/>
<feature type="active site" evidence="6">
    <location>
        <position position="741"/>
    </location>
</feature>
<dbReference type="PANTHER" id="PTHR39540:SF1">
    <property type="entry name" value="DICTOMALLEIN-1-RELATED"/>
    <property type="match status" value="1"/>
</dbReference>
<dbReference type="GO" id="GO:0004222">
    <property type="term" value="F:metalloendopeptidase activity"/>
    <property type="evidence" value="ECO:0007669"/>
    <property type="project" value="UniProtKB-UniRule"/>
</dbReference>
<feature type="binding site" evidence="6">
    <location>
        <position position="750"/>
    </location>
    <ligand>
        <name>Zn(2+)</name>
        <dbReference type="ChEBI" id="CHEBI:29105"/>
        <note>catalytic</note>
    </ligand>
</feature>
<organism evidence="8">
    <name type="scientific">Providencia stuartii</name>
    <dbReference type="NCBI Taxonomy" id="588"/>
    <lineage>
        <taxon>Bacteria</taxon>
        <taxon>Pseudomonadati</taxon>
        <taxon>Pseudomonadota</taxon>
        <taxon>Gammaproteobacteria</taxon>
        <taxon>Enterobacterales</taxon>
        <taxon>Morganellaceae</taxon>
        <taxon>Providencia</taxon>
    </lineage>
</organism>
<dbReference type="InterPro" id="IPR051256">
    <property type="entry name" value="Dictomallein"/>
</dbReference>
<dbReference type="GO" id="GO:0006508">
    <property type="term" value="P:proteolysis"/>
    <property type="evidence" value="ECO:0007669"/>
    <property type="project" value="UniProtKB-UniRule"/>
</dbReference>
<keyword evidence="3 6" id="KW-0378">Hydrolase</keyword>
<keyword evidence="2 6" id="KW-0479">Metal-binding</keyword>
<dbReference type="Gene3D" id="2.60.120.1230">
    <property type="match status" value="4"/>
</dbReference>
<evidence type="ECO:0000256" key="2">
    <source>
        <dbReference type="ARBA" id="ARBA00022723"/>
    </source>
</evidence>
<gene>
    <name evidence="8" type="ORF">JRA39_003675</name>
</gene>
<evidence type="ECO:0000313" key="8">
    <source>
        <dbReference type="EMBL" id="EMP9434557.1"/>
    </source>
</evidence>
<feature type="domain" description="Peptidase M66" evidence="7">
    <location>
        <begin position="592"/>
        <end position="851"/>
    </location>
</feature>
<name>A0AAI9I345_PROST</name>
<keyword evidence="1 6" id="KW-0645">Protease</keyword>
<dbReference type="InterPro" id="IPR048990">
    <property type="entry name" value="StcE_b-sandwich"/>
</dbReference>
<comment type="caution">
    <text evidence="8">The sequence shown here is derived from an EMBL/GenBank/DDBJ whole genome shotgun (WGS) entry which is preliminary data.</text>
</comment>
<dbReference type="InterPro" id="IPR022218">
    <property type="entry name" value="TagA_dom"/>
</dbReference>